<gene>
    <name evidence="2" type="ORF">Ahu01nite_066630</name>
</gene>
<accession>A0ABQ3ZYA1</accession>
<evidence type="ECO:0000313" key="2">
    <source>
        <dbReference type="EMBL" id="GIE23561.1"/>
    </source>
</evidence>
<proteinExistence type="predicted"/>
<sequence length="66" mass="6746">MDGVGERAEPRGGGPGAHRGLQQVAHPQRTDDGDGGHRNGPAAAGAQKMLGERQENNCPAGSYPSL</sequence>
<comment type="caution">
    <text evidence="2">The sequence shown here is derived from an EMBL/GenBank/DDBJ whole genome shotgun (WGS) entry which is preliminary data.</text>
</comment>
<evidence type="ECO:0000313" key="3">
    <source>
        <dbReference type="Proteomes" id="UP000603200"/>
    </source>
</evidence>
<dbReference type="EMBL" id="BOMN01000092">
    <property type="protein sequence ID" value="GIE23561.1"/>
    <property type="molecule type" value="Genomic_DNA"/>
</dbReference>
<organism evidence="2 3">
    <name type="scientific">Winogradskya humida</name>
    <dbReference type="NCBI Taxonomy" id="113566"/>
    <lineage>
        <taxon>Bacteria</taxon>
        <taxon>Bacillati</taxon>
        <taxon>Actinomycetota</taxon>
        <taxon>Actinomycetes</taxon>
        <taxon>Micromonosporales</taxon>
        <taxon>Micromonosporaceae</taxon>
        <taxon>Winogradskya</taxon>
    </lineage>
</organism>
<reference evidence="2 3" key="1">
    <citation type="submission" date="2021-01" db="EMBL/GenBank/DDBJ databases">
        <title>Whole genome shotgun sequence of Actinoplanes humidus NBRC 14915.</title>
        <authorList>
            <person name="Komaki H."/>
            <person name="Tamura T."/>
        </authorList>
    </citation>
    <scope>NUCLEOTIDE SEQUENCE [LARGE SCALE GENOMIC DNA]</scope>
    <source>
        <strain evidence="2 3">NBRC 14915</strain>
    </source>
</reference>
<protein>
    <submittedName>
        <fullName evidence="2">Uncharacterized protein</fullName>
    </submittedName>
</protein>
<dbReference type="Proteomes" id="UP000603200">
    <property type="component" value="Unassembled WGS sequence"/>
</dbReference>
<name>A0ABQ3ZYA1_9ACTN</name>
<keyword evidence="3" id="KW-1185">Reference proteome</keyword>
<feature type="region of interest" description="Disordered" evidence="1">
    <location>
        <begin position="1"/>
        <end position="66"/>
    </location>
</feature>
<feature type="compositionally biased region" description="Basic and acidic residues" evidence="1">
    <location>
        <begin position="1"/>
        <end position="10"/>
    </location>
</feature>
<feature type="compositionally biased region" description="Basic and acidic residues" evidence="1">
    <location>
        <begin position="28"/>
        <end position="37"/>
    </location>
</feature>
<feature type="compositionally biased region" description="Polar residues" evidence="1">
    <location>
        <begin position="56"/>
        <end position="66"/>
    </location>
</feature>
<dbReference type="RefSeq" id="WP_203840608.1">
    <property type="nucleotide sequence ID" value="NZ_BAAATV010000013.1"/>
</dbReference>
<evidence type="ECO:0000256" key="1">
    <source>
        <dbReference type="SAM" id="MobiDB-lite"/>
    </source>
</evidence>